<dbReference type="Proteomes" id="UP000326354">
    <property type="component" value="Chromosome"/>
</dbReference>
<dbReference type="KEGG" id="uam:UABAM_06207"/>
<keyword evidence="2" id="KW-1185">Reference proteome</keyword>
<protein>
    <submittedName>
        <fullName evidence="1">Uncharacterized protein</fullName>
    </submittedName>
</protein>
<dbReference type="EMBL" id="AP019860">
    <property type="protein sequence ID" value="BBM87792.1"/>
    <property type="molecule type" value="Genomic_DNA"/>
</dbReference>
<reference evidence="1 2" key="1">
    <citation type="submission" date="2019-08" db="EMBL/GenBank/DDBJ databases">
        <title>Complete genome sequence of Candidatus Uab amorphum.</title>
        <authorList>
            <person name="Shiratori T."/>
            <person name="Suzuki S."/>
            <person name="Kakizawa Y."/>
            <person name="Ishida K."/>
        </authorList>
    </citation>
    <scope>NUCLEOTIDE SEQUENCE [LARGE SCALE GENOMIC DNA]</scope>
    <source>
        <strain evidence="1 2">SRT547</strain>
    </source>
</reference>
<name>A0A5S9F803_UABAM</name>
<proteinExistence type="predicted"/>
<evidence type="ECO:0000313" key="2">
    <source>
        <dbReference type="Proteomes" id="UP000326354"/>
    </source>
</evidence>
<organism evidence="1 2">
    <name type="scientific">Uabimicrobium amorphum</name>
    <dbReference type="NCBI Taxonomy" id="2596890"/>
    <lineage>
        <taxon>Bacteria</taxon>
        <taxon>Pseudomonadati</taxon>
        <taxon>Planctomycetota</taxon>
        <taxon>Candidatus Uabimicrobiia</taxon>
        <taxon>Candidatus Uabimicrobiales</taxon>
        <taxon>Candidatus Uabimicrobiaceae</taxon>
        <taxon>Candidatus Uabimicrobium</taxon>
    </lineage>
</organism>
<gene>
    <name evidence="1" type="ORF">UABAM_06207</name>
</gene>
<sequence>MEVLNLYLNQFKNENQTRKDRKPKIKNVNTDALRLSRGRGMRIKAFSEAETFNSMVRAPTWKC</sequence>
<evidence type="ECO:0000313" key="1">
    <source>
        <dbReference type="EMBL" id="BBM87792.1"/>
    </source>
</evidence>
<dbReference type="AlphaFoldDB" id="A0A5S9F803"/>
<accession>A0A5S9F803</accession>